<sequence>MEEGILPHSNPGDLTYDEMEYLASVNASMGVMLETTATVDAHAGKRQKTPEQRLRTIQVAGEFAVPFTTGILVGLGETWRDRAESILAIKALHERYGHIQEVIVQNVVPNERSEFESPSIDTMRRVTAMARYGLPDAIELQVPPNLFSVDDLLDCGIGDFGGVSPITQDRINPNFSWPELRRLEKLADDAGKCVTERLSVYERYVDQEREIHGPQRLDRSWVAKRVRKTIRSNDHLARLTSSIDSQR</sequence>
<evidence type="ECO:0000256" key="2">
    <source>
        <dbReference type="ARBA" id="ARBA00004712"/>
    </source>
</evidence>
<evidence type="ECO:0000256" key="5">
    <source>
        <dbReference type="ARBA" id="ARBA00022723"/>
    </source>
</evidence>
<dbReference type="GO" id="GO:0044689">
    <property type="term" value="F:7,8-didemethyl-8-hydroxy-5-deazariboflavin synthase activity"/>
    <property type="evidence" value="ECO:0007669"/>
    <property type="project" value="TreeGrafter"/>
</dbReference>
<keyword evidence="4" id="KW-0949">S-adenosyl-L-methionine</keyword>
<evidence type="ECO:0000259" key="9">
    <source>
        <dbReference type="PROSITE" id="PS51918"/>
    </source>
</evidence>
<evidence type="ECO:0000313" key="10">
    <source>
        <dbReference type="EMBL" id="OLZ39360.1"/>
    </source>
</evidence>
<keyword evidence="5" id="KW-0479">Metal-binding</keyword>
<keyword evidence="11" id="KW-1185">Reference proteome</keyword>
<keyword evidence="6" id="KW-0408">Iron</keyword>
<comment type="pathway">
    <text evidence="2">Cofactor biosynthesis; coenzyme F0 biosynthesis.</text>
</comment>
<dbReference type="NCBIfam" id="TIGR03550">
    <property type="entry name" value="F420_cofG"/>
    <property type="match status" value="1"/>
</dbReference>
<dbReference type="InterPro" id="IPR034405">
    <property type="entry name" value="F420"/>
</dbReference>
<keyword evidence="3" id="KW-0004">4Fe-4S</keyword>
<keyword evidence="8" id="KW-0456">Lyase</keyword>
<dbReference type="GO" id="GO:0051539">
    <property type="term" value="F:4 iron, 4 sulfur cluster binding"/>
    <property type="evidence" value="ECO:0007669"/>
    <property type="project" value="UniProtKB-KW"/>
</dbReference>
<comment type="caution">
    <text evidence="10">The sequence shown here is derived from an EMBL/GenBank/DDBJ whole genome shotgun (WGS) entry which is preliminary data.</text>
</comment>
<dbReference type="STRING" id="301967.A6E15_18455"/>
<protein>
    <recommendedName>
        <fullName evidence="9">Radical SAM core domain-containing protein</fullName>
    </recommendedName>
</protein>
<feature type="domain" description="Radical SAM core" evidence="9">
    <location>
        <begin position="1"/>
        <end position="145"/>
    </location>
</feature>
<dbReference type="SUPFAM" id="SSF102114">
    <property type="entry name" value="Radical SAM enzymes"/>
    <property type="match status" value="1"/>
</dbReference>
<dbReference type="GO" id="GO:0046872">
    <property type="term" value="F:metal ion binding"/>
    <property type="evidence" value="ECO:0007669"/>
    <property type="project" value="UniProtKB-KW"/>
</dbReference>
<organism evidence="10 11">
    <name type="scientific">Natrinema saccharevitans</name>
    <dbReference type="NCBI Taxonomy" id="301967"/>
    <lineage>
        <taxon>Archaea</taxon>
        <taxon>Methanobacteriati</taxon>
        <taxon>Methanobacteriota</taxon>
        <taxon>Stenosarchaea group</taxon>
        <taxon>Halobacteria</taxon>
        <taxon>Halobacteriales</taxon>
        <taxon>Natrialbaceae</taxon>
        <taxon>Natrinema</taxon>
    </lineage>
</organism>
<dbReference type="InterPro" id="IPR007197">
    <property type="entry name" value="rSAM"/>
</dbReference>
<dbReference type="EMBL" id="LWLN01000002">
    <property type="protein sequence ID" value="OLZ39360.1"/>
    <property type="molecule type" value="Genomic_DNA"/>
</dbReference>
<dbReference type="UniPathway" id="UPA00072"/>
<proteinExistence type="predicted"/>
<dbReference type="InterPro" id="IPR058240">
    <property type="entry name" value="rSAM_sf"/>
</dbReference>
<keyword evidence="7" id="KW-0411">Iron-sulfur</keyword>
<evidence type="ECO:0000256" key="8">
    <source>
        <dbReference type="ARBA" id="ARBA00023239"/>
    </source>
</evidence>
<dbReference type="InterPro" id="IPR013785">
    <property type="entry name" value="Aldolase_TIM"/>
</dbReference>
<dbReference type="NCBIfam" id="NF004884">
    <property type="entry name" value="PRK06245.1"/>
    <property type="match status" value="1"/>
</dbReference>
<accession>A0A1S8ARQ8</accession>
<comment type="cofactor">
    <cofactor evidence="1">
        <name>[4Fe-4S] cluster</name>
        <dbReference type="ChEBI" id="CHEBI:49883"/>
    </cofactor>
</comment>
<name>A0A1S8ARQ8_9EURY</name>
<reference evidence="11" key="1">
    <citation type="submission" date="2016-04" db="EMBL/GenBank/DDBJ databases">
        <authorList>
            <person name="Chen S.-C."/>
            <person name="Lai M.-C."/>
        </authorList>
    </citation>
    <scope>NUCLEOTIDE SEQUENCE [LARGE SCALE GENOMIC DNA]</scope>
    <source>
        <strain evidence="11">AB14</strain>
    </source>
</reference>
<dbReference type="PANTHER" id="PTHR43076:SF15">
    <property type="entry name" value="7,8-DIDEMETHYL-8-HYDROXY-5-DEAZARIBOFLAVIN SYNTHASE"/>
    <property type="match status" value="1"/>
</dbReference>
<evidence type="ECO:0000256" key="7">
    <source>
        <dbReference type="ARBA" id="ARBA00023014"/>
    </source>
</evidence>
<evidence type="ECO:0000256" key="1">
    <source>
        <dbReference type="ARBA" id="ARBA00001966"/>
    </source>
</evidence>
<dbReference type="InterPro" id="IPR019939">
    <property type="entry name" value="CofG_family"/>
</dbReference>
<evidence type="ECO:0000256" key="4">
    <source>
        <dbReference type="ARBA" id="ARBA00022691"/>
    </source>
</evidence>
<dbReference type="Proteomes" id="UP000189370">
    <property type="component" value="Unassembled WGS sequence"/>
</dbReference>
<evidence type="ECO:0000313" key="11">
    <source>
        <dbReference type="Proteomes" id="UP000189370"/>
    </source>
</evidence>
<evidence type="ECO:0000256" key="6">
    <source>
        <dbReference type="ARBA" id="ARBA00023004"/>
    </source>
</evidence>
<dbReference type="PANTHER" id="PTHR43076">
    <property type="entry name" value="FO SYNTHASE (COFH)"/>
    <property type="match status" value="1"/>
</dbReference>
<dbReference type="GO" id="GO:0016765">
    <property type="term" value="F:transferase activity, transferring alkyl or aryl (other than methyl) groups"/>
    <property type="evidence" value="ECO:0007669"/>
    <property type="project" value="InterPro"/>
</dbReference>
<dbReference type="PROSITE" id="PS51918">
    <property type="entry name" value="RADICAL_SAM"/>
    <property type="match status" value="1"/>
</dbReference>
<evidence type="ECO:0000256" key="3">
    <source>
        <dbReference type="ARBA" id="ARBA00022485"/>
    </source>
</evidence>
<dbReference type="CDD" id="cd01335">
    <property type="entry name" value="Radical_SAM"/>
    <property type="match status" value="1"/>
</dbReference>
<dbReference type="AlphaFoldDB" id="A0A1S8ARQ8"/>
<gene>
    <name evidence="10" type="ORF">A6E15_18455</name>
</gene>
<dbReference type="Gene3D" id="3.20.20.70">
    <property type="entry name" value="Aldolase class I"/>
    <property type="match status" value="1"/>
</dbReference>